<dbReference type="Proteomes" id="UP001337305">
    <property type="component" value="Unassembled WGS sequence"/>
</dbReference>
<evidence type="ECO:0000313" key="1">
    <source>
        <dbReference type="EMBL" id="MEF3832283.1"/>
    </source>
</evidence>
<gene>
    <name evidence="1" type="ORF">N1F79_04020</name>
</gene>
<protein>
    <submittedName>
        <fullName evidence="1">Uncharacterized protein</fullName>
    </submittedName>
</protein>
<reference evidence="1 2" key="1">
    <citation type="submission" date="2022-09" db="EMBL/GenBank/DDBJ databases">
        <title>Genome sequencing of Flavivirga sp. MEBiC05379.</title>
        <authorList>
            <person name="Oh H.-M."/>
            <person name="Kwon K.K."/>
            <person name="Park M.J."/>
            <person name="Yang S.-H."/>
        </authorList>
    </citation>
    <scope>NUCLEOTIDE SEQUENCE [LARGE SCALE GENOMIC DNA]</scope>
    <source>
        <strain evidence="1 2">MEBiC05379</strain>
    </source>
</reference>
<accession>A0ABU7XNJ3</accession>
<dbReference type="EMBL" id="JAODOP010000004">
    <property type="protein sequence ID" value="MEF3832283.1"/>
    <property type="molecule type" value="Genomic_DNA"/>
</dbReference>
<dbReference type="RefSeq" id="WP_303304664.1">
    <property type="nucleotide sequence ID" value="NZ_JAODOP010000004.1"/>
</dbReference>
<comment type="caution">
    <text evidence="1">The sequence shown here is derived from an EMBL/GenBank/DDBJ whole genome shotgun (WGS) entry which is preliminary data.</text>
</comment>
<organism evidence="1 2">
    <name type="scientific">Flavivirga spongiicola</name>
    <dbReference type="NCBI Taxonomy" id="421621"/>
    <lineage>
        <taxon>Bacteria</taxon>
        <taxon>Pseudomonadati</taxon>
        <taxon>Bacteroidota</taxon>
        <taxon>Flavobacteriia</taxon>
        <taxon>Flavobacteriales</taxon>
        <taxon>Flavobacteriaceae</taxon>
        <taxon>Flavivirga</taxon>
    </lineage>
</organism>
<proteinExistence type="predicted"/>
<name>A0ABU7XNJ3_9FLAO</name>
<sequence length="224" mass="25656">MILTEMIPFLKAEKPLDILWRVITYNQKIVDNKKLLTVRMALTNTNVVEGVPINIDHENNVVVLILERKSISYVTSNHLISIEILHPELILDKLTGGEYLEVPVNKVPTVLELKRKFNEIENTLNRTYAIKLTSDIINDTSNSDKTKFQFSCFIEILSNSLNDIAKDSLGNEALLKLSEIHIKETNKETFVAKGNDQLLIHINFGKNFPAQFEQELKKLIEEKL</sequence>
<keyword evidence="2" id="KW-1185">Reference proteome</keyword>
<evidence type="ECO:0000313" key="2">
    <source>
        <dbReference type="Proteomes" id="UP001337305"/>
    </source>
</evidence>